<organism evidence="1">
    <name type="scientific">marine sediment metagenome</name>
    <dbReference type="NCBI Taxonomy" id="412755"/>
    <lineage>
        <taxon>unclassified sequences</taxon>
        <taxon>metagenomes</taxon>
        <taxon>ecological metagenomes</taxon>
    </lineage>
</organism>
<evidence type="ECO:0000313" key="1">
    <source>
        <dbReference type="EMBL" id="KKL46327.1"/>
    </source>
</evidence>
<accession>A0A0F9F5K0</accession>
<gene>
    <name evidence="1" type="ORF">LCGC14_2346670</name>
</gene>
<comment type="caution">
    <text evidence="1">The sequence shown here is derived from an EMBL/GenBank/DDBJ whole genome shotgun (WGS) entry which is preliminary data.</text>
</comment>
<dbReference type="AlphaFoldDB" id="A0A0F9F5K0"/>
<protein>
    <submittedName>
        <fullName evidence="1">Uncharacterized protein</fullName>
    </submittedName>
</protein>
<name>A0A0F9F5K0_9ZZZZ</name>
<dbReference type="EMBL" id="LAZR01034072">
    <property type="protein sequence ID" value="KKL46327.1"/>
    <property type="molecule type" value="Genomic_DNA"/>
</dbReference>
<proteinExistence type="predicted"/>
<sequence length="111" mass="11848">MAKQALSGPTIWIENAANLSAVVSATNGAAVETRWYKNISVFVNVSVNTGAVTVNIEASHDGSNWFNLDSKTYTAATGTDIFGYSSHFPHMRTTTTTQSNSTVTTTITGRN</sequence>
<reference evidence="1" key="1">
    <citation type="journal article" date="2015" name="Nature">
        <title>Complex archaea that bridge the gap between prokaryotes and eukaryotes.</title>
        <authorList>
            <person name="Spang A."/>
            <person name="Saw J.H."/>
            <person name="Jorgensen S.L."/>
            <person name="Zaremba-Niedzwiedzka K."/>
            <person name="Martijn J."/>
            <person name="Lind A.E."/>
            <person name="van Eijk R."/>
            <person name="Schleper C."/>
            <person name="Guy L."/>
            <person name="Ettema T.J."/>
        </authorList>
    </citation>
    <scope>NUCLEOTIDE SEQUENCE</scope>
</reference>